<keyword evidence="3" id="KW-1133">Transmembrane helix</keyword>
<dbReference type="InterPro" id="IPR025110">
    <property type="entry name" value="AMP-bd_C"/>
</dbReference>
<evidence type="ECO:0000256" key="1">
    <source>
        <dbReference type="ARBA" id="ARBA00006432"/>
    </source>
</evidence>
<gene>
    <name evidence="7" type="ORF">AOG54_06695</name>
    <name evidence="6" type="ORF">SE19_07935</name>
</gene>
<dbReference type="Gene3D" id="3.30.300.30">
    <property type="match status" value="1"/>
</dbReference>
<feature type="transmembrane region" description="Helical" evidence="3">
    <location>
        <begin position="206"/>
        <end position="228"/>
    </location>
</feature>
<feature type="domain" description="AMP-binding enzyme C-terminal" evidence="5">
    <location>
        <begin position="421"/>
        <end position="499"/>
    </location>
</feature>
<evidence type="ECO:0000313" key="9">
    <source>
        <dbReference type="Proteomes" id="UP000050515"/>
    </source>
</evidence>
<dbReference type="RefSeq" id="WP_054964466.1">
    <property type="nucleotide sequence ID" value="NZ_JBBYJF010000005.1"/>
</dbReference>
<evidence type="ECO:0000259" key="4">
    <source>
        <dbReference type="Pfam" id="PF00501"/>
    </source>
</evidence>
<proteinExistence type="inferred from homology"/>
<dbReference type="SUPFAM" id="SSF56801">
    <property type="entry name" value="Acetyl-CoA synthetase-like"/>
    <property type="match status" value="1"/>
</dbReference>
<dbReference type="AlphaFoldDB" id="A0A0Q1B1M4"/>
<dbReference type="PANTHER" id="PTHR43201">
    <property type="entry name" value="ACYL-COA SYNTHETASE"/>
    <property type="match status" value="1"/>
</dbReference>
<sequence>MKTMLDFIKYYDNDIFIKYFDSSITYGDFYKYVNGIAAQLASYGDDGSIIAMISENIPQFIMVQHACWKNGMIFTPLSPLDSYEELSRKVKFLNPAVVIISSEFRDSFGALNGIVDGKIIYTDPETFGKIPEGLKNKFIKSQGIEELNLRKKPYFDIYRPDPEDTAMLVFTSGTSGKQKAAEIRHKNIYSASFIYKNWFDVGKKDVNLGIAPFFHITGLIFGISLSVISHSKIVLNYRFTPEQTLNDIIKNKTTITMFVATAYRSMLNSWSGIDDIKNKLSSMRVWSAGGMPMPVKTEIEWKKMTGKYIYMAYGLTESTSPLTLWDYPYNGELKIYKDIVSSGRPVYYTTIKRSRGGELIARGPQVVSGYYHNAEDTKLTFSRNGMKTGDICHIDSNNWVYIIDRKKDLIDISGYKVWPVEIENAIRSSQFVEDVVVVPEKDEYKGEVPVAYVKLKDNINPSDEIKNEINNICREKLAKFKIPKNIVFINRMPVNASGKIKRSDIHKILGDAQ</sequence>
<evidence type="ECO:0000256" key="2">
    <source>
        <dbReference type="ARBA" id="ARBA00022598"/>
    </source>
</evidence>
<feature type="domain" description="AMP-dependent synthetase/ligase" evidence="4">
    <location>
        <begin position="13"/>
        <end position="371"/>
    </location>
</feature>
<dbReference type="GO" id="GO:0006631">
    <property type="term" value="P:fatty acid metabolic process"/>
    <property type="evidence" value="ECO:0007669"/>
    <property type="project" value="TreeGrafter"/>
</dbReference>
<comment type="caution">
    <text evidence="7">The sequence shown here is derived from an EMBL/GenBank/DDBJ whole genome shotgun (WGS) entry which is preliminary data.</text>
</comment>
<dbReference type="InterPro" id="IPR000873">
    <property type="entry name" value="AMP-dep_synth/lig_dom"/>
</dbReference>
<dbReference type="EMBL" id="LJCQ01000358">
    <property type="protein sequence ID" value="KPV45882.1"/>
    <property type="molecule type" value="Genomic_DNA"/>
</dbReference>
<protein>
    <recommendedName>
        <fullName evidence="10">Acyl-CoA synthetase</fullName>
    </recommendedName>
</protein>
<dbReference type="Pfam" id="PF00501">
    <property type="entry name" value="AMP-binding"/>
    <property type="match status" value="1"/>
</dbReference>
<dbReference type="EMBL" id="LKBG01000282">
    <property type="protein sequence ID" value="KQB33677.1"/>
    <property type="molecule type" value="Genomic_DNA"/>
</dbReference>
<evidence type="ECO:0000313" key="8">
    <source>
        <dbReference type="Proteomes" id="UP000050320"/>
    </source>
</evidence>
<dbReference type="Proteomes" id="UP000050320">
    <property type="component" value="Unassembled WGS sequence"/>
</dbReference>
<organism evidence="7 8">
    <name type="scientific">Acidiplasma aeolicum</name>
    <dbReference type="NCBI Taxonomy" id="507754"/>
    <lineage>
        <taxon>Archaea</taxon>
        <taxon>Methanobacteriati</taxon>
        <taxon>Thermoplasmatota</taxon>
        <taxon>Thermoplasmata</taxon>
        <taxon>Thermoplasmatales</taxon>
        <taxon>Ferroplasmaceae</taxon>
        <taxon>Acidiplasma</taxon>
    </lineage>
</organism>
<dbReference type="Pfam" id="PF13193">
    <property type="entry name" value="AMP-binding_C"/>
    <property type="match status" value="1"/>
</dbReference>
<name>A0A0Q1B1M4_9ARCH</name>
<comment type="similarity">
    <text evidence="1">Belongs to the ATP-dependent AMP-binding enzyme family.</text>
</comment>
<dbReference type="Proteomes" id="UP000050515">
    <property type="component" value="Unassembled WGS sequence"/>
</dbReference>
<evidence type="ECO:0008006" key="10">
    <source>
        <dbReference type="Google" id="ProtNLM"/>
    </source>
</evidence>
<evidence type="ECO:0000313" key="6">
    <source>
        <dbReference type="EMBL" id="KPV45882.1"/>
    </source>
</evidence>
<dbReference type="InterPro" id="IPR042099">
    <property type="entry name" value="ANL_N_sf"/>
</dbReference>
<dbReference type="OrthoDB" id="193284at2157"/>
<dbReference type="Gene3D" id="3.40.50.12780">
    <property type="entry name" value="N-terminal domain of ligase-like"/>
    <property type="match status" value="1"/>
</dbReference>
<reference evidence="6 9" key="1">
    <citation type="submission" date="2015-09" db="EMBL/GenBank/DDBJ databases">
        <title>Draft genome sequence of Acidiplasma aeolicum DSM 18409.</title>
        <authorList>
            <person name="Hemp J."/>
        </authorList>
    </citation>
    <scope>NUCLEOTIDE SEQUENCE [LARGE SCALE GENOMIC DNA]</scope>
    <source>
        <strain evidence="6 9">V</strain>
    </source>
</reference>
<reference evidence="7 8" key="2">
    <citation type="submission" date="2015-09" db="EMBL/GenBank/DDBJ databases">
        <title>Heavy metals and arsenic resistance mechanisms in polyextremophilic archaea of the family Ferroplasmaceae.</title>
        <authorList>
            <person name="Bulaev A.G."/>
            <person name="Kanygina A.V."/>
        </authorList>
    </citation>
    <scope>NUCLEOTIDE SEQUENCE [LARGE SCALE GENOMIC DNA]</scope>
    <source>
        <strain evidence="7 8">VT</strain>
    </source>
</reference>
<dbReference type="PANTHER" id="PTHR43201:SF5">
    <property type="entry name" value="MEDIUM-CHAIN ACYL-COA LIGASE ACSF2, MITOCHONDRIAL"/>
    <property type="match status" value="1"/>
</dbReference>
<dbReference type="GO" id="GO:0031956">
    <property type="term" value="F:medium-chain fatty acid-CoA ligase activity"/>
    <property type="evidence" value="ECO:0007669"/>
    <property type="project" value="TreeGrafter"/>
</dbReference>
<keyword evidence="3" id="KW-0472">Membrane</keyword>
<accession>A0A0Q1B1M4</accession>
<dbReference type="PATRIC" id="fig|507754.4.peg.1783"/>
<keyword evidence="2" id="KW-0436">Ligase</keyword>
<evidence type="ECO:0000259" key="5">
    <source>
        <dbReference type="Pfam" id="PF13193"/>
    </source>
</evidence>
<dbReference type="InterPro" id="IPR045851">
    <property type="entry name" value="AMP-bd_C_sf"/>
</dbReference>
<evidence type="ECO:0000313" key="7">
    <source>
        <dbReference type="EMBL" id="KQB33677.1"/>
    </source>
</evidence>
<keyword evidence="3" id="KW-0812">Transmembrane</keyword>
<evidence type="ECO:0000256" key="3">
    <source>
        <dbReference type="SAM" id="Phobius"/>
    </source>
</evidence>
<keyword evidence="8" id="KW-1185">Reference proteome</keyword>